<dbReference type="Proteomes" id="UP001049176">
    <property type="component" value="Chromosome 10"/>
</dbReference>
<evidence type="ECO:0000313" key="2">
    <source>
        <dbReference type="Proteomes" id="UP001049176"/>
    </source>
</evidence>
<evidence type="ECO:0000313" key="1">
    <source>
        <dbReference type="EMBL" id="KAG7086787.1"/>
    </source>
</evidence>
<gene>
    <name evidence="1" type="ORF">E1B28_002715</name>
</gene>
<comment type="caution">
    <text evidence="1">The sequence shown here is derived from an EMBL/GenBank/DDBJ whole genome shotgun (WGS) entry which is preliminary data.</text>
</comment>
<dbReference type="OrthoDB" id="3221808at2759"/>
<dbReference type="KEGG" id="more:E1B28_002715"/>
<keyword evidence="2" id="KW-1185">Reference proteome</keyword>
<protein>
    <submittedName>
        <fullName evidence="1">Uncharacterized protein</fullName>
    </submittedName>
</protein>
<dbReference type="EMBL" id="CM032190">
    <property type="protein sequence ID" value="KAG7086787.1"/>
    <property type="molecule type" value="Genomic_DNA"/>
</dbReference>
<reference evidence="1" key="1">
    <citation type="journal article" date="2021" name="Genome Biol. Evol.">
        <title>The assembled and annotated genome of the fairy-ring fungus Marasmius oreades.</title>
        <authorList>
            <person name="Hiltunen M."/>
            <person name="Ament-Velasquez S.L."/>
            <person name="Johannesson H."/>
        </authorList>
    </citation>
    <scope>NUCLEOTIDE SEQUENCE</scope>
    <source>
        <strain evidence="1">03SP1</strain>
    </source>
</reference>
<dbReference type="GeneID" id="66071791"/>
<dbReference type="RefSeq" id="XP_043003258.1">
    <property type="nucleotide sequence ID" value="XM_043159655.1"/>
</dbReference>
<proteinExistence type="predicted"/>
<sequence>MELACSAIAWLHSTSNNRNVQRLIAETVARLGPPPPQNRDSWESWVRKHYNSLRLLFTPALLNTVWTCVTPSRTSVDPICDYPTCSGILDTLKNIHSVDSTLVGYQDGLRYALQKAEEAGSGRYMEYLTRERRINVDELGIGVGLDMTWTRQNETSQTDISETLSTK</sequence>
<organism evidence="1 2">
    <name type="scientific">Marasmius oreades</name>
    <name type="common">fairy-ring Marasmius</name>
    <dbReference type="NCBI Taxonomy" id="181124"/>
    <lineage>
        <taxon>Eukaryota</taxon>
        <taxon>Fungi</taxon>
        <taxon>Dikarya</taxon>
        <taxon>Basidiomycota</taxon>
        <taxon>Agaricomycotina</taxon>
        <taxon>Agaricomycetes</taxon>
        <taxon>Agaricomycetidae</taxon>
        <taxon>Agaricales</taxon>
        <taxon>Marasmiineae</taxon>
        <taxon>Marasmiaceae</taxon>
        <taxon>Marasmius</taxon>
    </lineage>
</organism>
<dbReference type="AlphaFoldDB" id="A0A9P7RNL5"/>
<name>A0A9P7RNL5_9AGAR</name>
<accession>A0A9P7RNL5</accession>